<evidence type="ECO:0000256" key="1">
    <source>
        <dbReference type="ARBA" id="ARBA00022679"/>
    </source>
</evidence>
<keyword evidence="5" id="KW-1185">Reference proteome</keyword>
<sequence length="171" mass="19269">MKSPSLHIREAIPSDAKDLLALKMNYLRTTQTIPLYIEEYANDRQAEAELILRYQKQANSLLLLTYSDDQLVGNIDITGNQRQKLQHTAVVGMGVHTAHHNKGIGAALLQQTIHWAKTNSILKILWLEVYSSNCSGIALYTKLGFTKCGTIPKFFNESSGYVDKHTMYLMV</sequence>
<evidence type="ECO:0000256" key="2">
    <source>
        <dbReference type="ARBA" id="ARBA00023315"/>
    </source>
</evidence>
<evidence type="ECO:0000313" key="4">
    <source>
        <dbReference type="EMBL" id="TYP76251.1"/>
    </source>
</evidence>
<dbReference type="PROSITE" id="PS51186">
    <property type="entry name" value="GNAT"/>
    <property type="match status" value="1"/>
</dbReference>
<proteinExistence type="predicted"/>
<keyword evidence="1 4" id="KW-0808">Transferase</keyword>
<dbReference type="AlphaFoldDB" id="A0A5S5CA11"/>
<dbReference type="Pfam" id="PF00583">
    <property type="entry name" value="Acetyltransf_1"/>
    <property type="match status" value="1"/>
</dbReference>
<dbReference type="EMBL" id="VNHU01000002">
    <property type="protein sequence ID" value="TYP76251.1"/>
    <property type="molecule type" value="Genomic_DNA"/>
</dbReference>
<dbReference type="InterPro" id="IPR000182">
    <property type="entry name" value="GNAT_dom"/>
</dbReference>
<gene>
    <name evidence="4" type="ORF">BD809_102469</name>
</gene>
<dbReference type="PANTHER" id="PTHR43420">
    <property type="entry name" value="ACETYLTRANSFERASE"/>
    <property type="match status" value="1"/>
</dbReference>
<dbReference type="GO" id="GO:0016747">
    <property type="term" value="F:acyltransferase activity, transferring groups other than amino-acyl groups"/>
    <property type="evidence" value="ECO:0007669"/>
    <property type="project" value="InterPro"/>
</dbReference>
<dbReference type="OrthoDB" id="948250at2"/>
<organism evidence="4 5">
    <name type="scientific">Aquimarina intermedia</name>
    <dbReference type="NCBI Taxonomy" id="350814"/>
    <lineage>
        <taxon>Bacteria</taxon>
        <taxon>Pseudomonadati</taxon>
        <taxon>Bacteroidota</taxon>
        <taxon>Flavobacteriia</taxon>
        <taxon>Flavobacteriales</taxon>
        <taxon>Flavobacteriaceae</taxon>
        <taxon>Aquimarina</taxon>
    </lineage>
</organism>
<feature type="domain" description="N-acetyltransferase" evidence="3">
    <location>
        <begin position="6"/>
        <end position="168"/>
    </location>
</feature>
<dbReference type="InterPro" id="IPR016181">
    <property type="entry name" value="Acyl_CoA_acyltransferase"/>
</dbReference>
<accession>A0A5S5CA11</accession>
<dbReference type="RefSeq" id="WP_148781841.1">
    <property type="nucleotide sequence ID" value="NZ_VNHU01000002.1"/>
</dbReference>
<evidence type="ECO:0000313" key="5">
    <source>
        <dbReference type="Proteomes" id="UP000324376"/>
    </source>
</evidence>
<dbReference type="CDD" id="cd04301">
    <property type="entry name" value="NAT_SF"/>
    <property type="match status" value="1"/>
</dbReference>
<dbReference type="Proteomes" id="UP000324376">
    <property type="component" value="Unassembled WGS sequence"/>
</dbReference>
<evidence type="ECO:0000259" key="3">
    <source>
        <dbReference type="PROSITE" id="PS51186"/>
    </source>
</evidence>
<comment type="caution">
    <text evidence="4">The sequence shown here is derived from an EMBL/GenBank/DDBJ whole genome shotgun (WGS) entry which is preliminary data.</text>
</comment>
<dbReference type="InterPro" id="IPR050680">
    <property type="entry name" value="YpeA/RimI_acetyltransf"/>
</dbReference>
<protein>
    <submittedName>
        <fullName evidence="4">Putative acetyltransferase</fullName>
    </submittedName>
</protein>
<dbReference type="SUPFAM" id="SSF55729">
    <property type="entry name" value="Acyl-CoA N-acyltransferases (Nat)"/>
    <property type="match status" value="1"/>
</dbReference>
<reference evidence="4 5" key="1">
    <citation type="submission" date="2019-07" db="EMBL/GenBank/DDBJ databases">
        <title>Genomic Encyclopedia of Archaeal and Bacterial Type Strains, Phase II (KMG-II): from individual species to whole genera.</title>
        <authorList>
            <person name="Goeker M."/>
        </authorList>
    </citation>
    <scope>NUCLEOTIDE SEQUENCE [LARGE SCALE GENOMIC DNA]</scope>
    <source>
        <strain evidence="4 5">DSM 17527</strain>
    </source>
</reference>
<dbReference type="Gene3D" id="3.40.630.30">
    <property type="match status" value="1"/>
</dbReference>
<keyword evidence="2" id="KW-0012">Acyltransferase</keyword>
<name>A0A5S5CA11_9FLAO</name>